<sequence length="282" mass="30731">MPFHGVLPHRQHLFQPQPVQNIGVNDTYAWQLNPEHRHVYDKLALALAQSLQAAPCGIDPLSAGIDATTPLFVKPITNLLGMSLDAQATTAGALASGHTPCAPGCFWSEYLVGDHTSTDCLVLAGKVLWFAHTQGAAQKDKQRPIYWHIGVRLPAIEPLLRDLIQAQLPGYTGLCNVEMIGGKVIEMHLRGSNGFFDFYGAHFVPAWVELVDKRVWHGLESVREGYVYSLFGEGELPADYAEIAAVHGVTVVPDTATRDRIAIVYADTLAAAEQVAMRLCGV</sequence>
<protein>
    <submittedName>
        <fullName evidence="1">Uncharacterized protein</fullName>
    </submittedName>
</protein>
<accession>A0AA95HF84</accession>
<dbReference type="EMBL" id="CP124756">
    <property type="protein sequence ID" value="WGZ95095.1"/>
    <property type="molecule type" value="Genomic_DNA"/>
</dbReference>
<dbReference type="Proteomes" id="UP001301326">
    <property type="component" value="Chromosome"/>
</dbReference>
<reference evidence="1" key="1">
    <citation type="journal article" date="2023" name="Int. J. Mol. Sci.">
        <title>Metagenomics Revealed a New Genus 'Candidatus Thiocaldithrix dubininis' gen. nov., sp. nov. and a New Species 'Candidatus Thiothrix putei' sp. nov. in the Family Thiotrichaceae, Some Members of Which Have Traits of Both Na+- and H+-Motive Energetics.</title>
        <authorList>
            <person name="Ravin N.V."/>
            <person name="Muntyan M.S."/>
            <person name="Smolyakov D.D."/>
            <person name="Rudenko T.S."/>
            <person name="Beletsky A.V."/>
            <person name="Mardanov A.V."/>
            <person name="Grabovich M.Y."/>
        </authorList>
    </citation>
    <scope>NUCLEOTIDE SEQUENCE</scope>
    <source>
        <strain evidence="1">GKL-02</strain>
    </source>
</reference>
<name>A0AA95HF84_9GAMM</name>
<gene>
    <name evidence="1" type="ORF">QJT81_03650</name>
</gene>
<dbReference type="AlphaFoldDB" id="A0AA95HF84"/>
<evidence type="ECO:0000313" key="1">
    <source>
        <dbReference type="EMBL" id="WGZ95095.1"/>
    </source>
</evidence>
<proteinExistence type="predicted"/>
<reference evidence="1" key="2">
    <citation type="submission" date="2023-04" db="EMBL/GenBank/DDBJ databases">
        <authorList>
            <person name="Beletskiy A.V."/>
            <person name="Mardanov A.V."/>
            <person name="Ravin N.V."/>
        </authorList>
    </citation>
    <scope>NUCLEOTIDE SEQUENCE</scope>
    <source>
        <strain evidence="1">GKL-02</strain>
    </source>
</reference>
<dbReference type="KEGG" id="tput:QJT81_03650"/>
<organism evidence="1">
    <name type="scientific">Candidatus Thiothrix putei</name>
    <dbReference type="NCBI Taxonomy" id="3080811"/>
    <lineage>
        <taxon>Bacteria</taxon>
        <taxon>Pseudomonadati</taxon>
        <taxon>Pseudomonadota</taxon>
        <taxon>Gammaproteobacteria</taxon>
        <taxon>Thiotrichales</taxon>
        <taxon>Thiotrichaceae</taxon>
        <taxon>Thiothrix</taxon>
    </lineage>
</organism>